<accession>A0A439D482</accession>
<name>A0A439D482_9PEZI</name>
<dbReference type="AlphaFoldDB" id="A0A439D482"/>
<proteinExistence type="predicted"/>
<evidence type="ECO:0000313" key="3">
    <source>
        <dbReference type="Proteomes" id="UP000286045"/>
    </source>
</evidence>
<feature type="compositionally biased region" description="Basic and acidic residues" evidence="1">
    <location>
        <begin position="242"/>
        <end position="269"/>
    </location>
</feature>
<dbReference type="EMBL" id="RYZI01000163">
    <property type="protein sequence ID" value="RWA09216.1"/>
    <property type="molecule type" value="Genomic_DNA"/>
</dbReference>
<sequence>MFARNVQNVLEGGSNWTICPPPIDSTCAEMDTTIKATAVVAAGCAKAEVALRFLIDELKERISLRTDALLALEKSHSDYISKIYELEAKKIQMYEQNHHLLATRRMLLKKQEFQNIQYIYRLQEMSMESFKGPTRSRDVAMYEFKRRRDIESRQYELQVRTAMLKRLEEENRTIYAENEALLQTLIARSLENEPGLTPEMWNQICIALNGGPPGMSEENLQKEGDKDAEGWWWDLQRKEEALRDSGKQLDKPEPTGGQDPEKSNDKVEDTATLGEKLAATNLGTEEAPSPKESNDKGKGVARFSEQSTPGEWDLV</sequence>
<comment type="caution">
    <text evidence="2">The sequence shown here is derived from an EMBL/GenBank/DDBJ whole genome shotgun (WGS) entry which is preliminary data.</text>
</comment>
<gene>
    <name evidence="2" type="ORF">EKO27_g5878</name>
</gene>
<evidence type="ECO:0000256" key="1">
    <source>
        <dbReference type="SAM" id="MobiDB-lite"/>
    </source>
</evidence>
<keyword evidence="3" id="KW-1185">Reference proteome</keyword>
<dbReference type="Proteomes" id="UP000286045">
    <property type="component" value="Unassembled WGS sequence"/>
</dbReference>
<feature type="region of interest" description="Disordered" evidence="1">
    <location>
        <begin position="242"/>
        <end position="315"/>
    </location>
</feature>
<evidence type="ECO:0000313" key="2">
    <source>
        <dbReference type="EMBL" id="RWA09216.1"/>
    </source>
</evidence>
<feature type="compositionally biased region" description="Basic and acidic residues" evidence="1">
    <location>
        <begin position="288"/>
        <end position="298"/>
    </location>
</feature>
<organism evidence="2 3">
    <name type="scientific">Xylaria grammica</name>
    <dbReference type="NCBI Taxonomy" id="363999"/>
    <lineage>
        <taxon>Eukaryota</taxon>
        <taxon>Fungi</taxon>
        <taxon>Dikarya</taxon>
        <taxon>Ascomycota</taxon>
        <taxon>Pezizomycotina</taxon>
        <taxon>Sordariomycetes</taxon>
        <taxon>Xylariomycetidae</taxon>
        <taxon>Xylariales</taxon>
        <taxon>Xylariaceae</taxon>
        <taxon>Xylaria</taxon>
    </lineage>
</organism>
<protein>
    <submittedName>
        <fullName evidence="2">Uncharacterized protein</fullName>
    </submittedName>
</protein>
<reference evidence="2 3" key="1">
    <citation type="submission" date="2018-12" db="EMBL/GenBank/DDBJ databases">
        <title>Draft genome sequence of Xylaria grammica IHI A82.</title>
        <authorList>
            <person name="Buettner E."/>
            <person name="Kellner H."/>
        </authorList>
    </citation>
    <scope>NUCLEOTIDE SEQUENCE [LARGE SCALE GENOMIC DNA]</scope>
    <source>
        <strain evidence="2 3">IHI A82</strain>
    </source>
</reference>